<accession>F4PU76</accession>
<proteinExistence type="predicted"/>
<dbReference type="GO" id="GO:0008168">
    <property type="term" value="F:methyltransferase activity"/>
    <property type="evidence" value="ECO:0007669"/>
    <property type="project" value="UniProtKB-KW"/>
</dbReference>
<gene>
    <name evidence="1" type="ORF">DFA_00871</name>
</gene>
<sequence length="370" mass="41793">MSNNSNALNRLKAIAQQQANKSSHLYGDSIVKRESLQSNDSKLITQSLNKLIDWINNNSNTKSALKDLDSRGIYPSMFQLFNHYDLEIVRLVVRAIKIVALKDAATNEILRSLDGVHLLEQLLEQYYDAEILNDAATAIECLRRCAPYSVRGVGFGKYSEQTGTFQWYLEFYQLHFDDVGVAWRVWDGGIGLAKWVLDNPSIFEGKDVLELGSGVGVCGIAAGLISKNVLVTDYTDKIIQALQDNVKRNMRLTSQLKNVTVQALDWVNDDVPSPFGYEVIIGSEVIYDVKLVEALANVIYLSLTPNGTFYTTCATVREGIPEFIKAMQDRDFNVEQTNFPSHYIPDTKFDVYFFKCTKKNTLLKLQQQKE</sequence>
<dbReference type="GO" id="GO:0032259">
    <property type="term" value="P:methylation"/>
    <property type="evidence" value="ECO:0007669"/>
    <property type="project" value="UniProtKB-KW"/>
</dbReference>
<keyword evidence="1" id="KW-0808">Transferase</keyword>
<name>F4PU76_CACFS</name>
<dbReference type="OrthoDB" id="413520at2759"/>
<dbReference type="RefSeq" id="XP_004358852.1">
    <property type="nucleotide sequence ID" value="XM_004358795.1"/>
</dbReference>
<dbReference type="Pfam" id="PF10294">
    <property type="entry name" value="Methyltransf_16"/>
    <property type="match status" value="1"/>
</dbReference>
<dbReference type="InterPro" id="IPR029063">
    <property type="entry name" value="SAM-dependent_MTases_sf"/>
</dbReference>
<evidence type="ECO:0000313" key="1">
    <source>
        <dbReference type="EMBL" id="EGG21002.1"/>
    </source>
</evidence>
<dbReference type="SUPFAM" id="SSF53335">
    <property type="entry name" value="S-adenosyl-L-methionine-dependent methyltransferases"/>
    <property type="match status" value="1"/>
</dbReference>
<dbReference type="PANTHER" id="PTHR14614:SF157">
    <property type="entry name" value="METHYLTRANSFERASE TYPE 12 DOMAIN-CONTAINING PROTEIN"/>
    <property type="match status" value="1"/>
</dbReference>
<dbReference type="Gene3D" id="3.40.50.150">
    <property type="entry name" value="Vaccinia Virus protein VP39"/>
    <property type="match status" value="1"/>
</dbReference>
<evidence type="ECO:0000313" key="2">
    <source>
        <dbReference type="Proteomes" id="UP000007797"/>
    </source>
</evidence>
<keyword evidence="1" id="KW-0489">Methyltransferase</keyword>
<dbReference type="STRING" id="1054147.F4PU76"/>
<dbReference type="KEGG" id="dfa:DFA_00871"/>
<dbReference type="AlphaFoldDB" id="F4PU76"/>
<dbReference type="Proteomes" id="UP000007797">
    <property type="component" value="Unassembled WGS sequence"/>
</dbReference>
<dbReference type="GeneID" id="14873050"/>
<dbReference type="SUPFAM" id="SSF48371">
    <property type="entry name" value="ARM repeat"/>
    <property type="match status" value="1"/>
</dbReference>
<dbReference type="EMBL" id="GL883010">
    <property type="protein sequence ID" value="EGG21002.1"/>
    <property type="molecule type" value="Genomic_DNA"/>
</dbReference>
<keyword evidence="2" id="KW-1185">Reference proteome</keyword>
<dbReference type="OMA" id="CLRKCAP"/>
<organism evidence="1 2">
    <name type="scientific">Cavenderia fasciculata</name>
    <name type="common">Slime mold</name>
    <name type="synonym">Dictyostelium fasciculatum</name>
    <dbReference type="NCBI Taxonomy" id="261658"/>
    <lineage>
        <taxon>Eukaryota</taxon>
        <taxon>Amoebozoa</taxon>
        <taxon>Evosea</taxon>
        <taxon>Eumycetozoa</taxon>
        <taxon>Dictyostelia</taxon>
        <taxon>Acytosteliales</taxon>
        <taxon>Cavenderiaceae</taxon>
        <taxon>Cavenderia</taxon>
    </lineage>
</organism>
<dbReference type="InterPro" id="IPR016024">
    <property type="entry name" value="ARM-type_fold"/>
</dbReference>
<dbReference type="Gene3D" id="1.25.10.10">
    <property type="entry name" value="Leucine-rich Repeat Variant"/>
    <property type="match status" value="1"/>
</dbReference>
<dbReference type="CDD" id="cd02440">
    <property type="entry name" value="AdoMet_MTases"/>
    <property type="match status" value="1"/>
</dbReference>
<reference evidence="2" key="1">
    <citation type="journal article" date="2011" name="Genome Res.">
        <title>Phylogeny-wide analysis of social amoeba genomes highlights ancient origins for complex intercellular communication.</title>
        <authorList>
            <person name="Heidel A.J."/>
            <person name="Lawal H.M."/>
            <person name="Felder M."/>
            <person name="Schilde C."/>
            <person name="Helps N.R."/>
            <person name="Tunggal B."/>
            <person name="Rivero F."/>
            <person name="John U."/>
            <person name="Schleicher M."/>
            <person name="Eichinger L."/>
            <person name="Platzer M."/>
            <person name="Noegel A.A."/>
            <person name="Schaap P."/>
            <person name="Gloeckner G."/>
        </authorList>
    </citation>
    <scope>NUCLEOTIDE SEQUENCE [LARGE SCALE GENOMIC DNA]</scope>
    <source>
        <strain evidence="2">SH3</strain>
    </source>
</reference>
<protein>
    <submittedName>
        <fullName evidence="1">Methyltransferase type 12 domain-containing protein</fullName>
    </submittedName>
</protein>
<dbReference type="InterPro" id="IPR011989">
    <property type="entry name" value="ARM-like"/>
</dbReference>
<dbReference type="InterPro" id="IPR019410">
    <property type="entry name" value="Methyltransf_16"/>
</dbReference>
<dbReference type="PANTHER" id="PTHR14614">
    <property type="entry name" value="HEPATOCELLULAR CARCINOMA-ASSOCIATED ANTIGEN"/>
    <property type="match status" value="1"/>
</dbReference>